<evidence type="ECO:0000313" key="3">
    <source>
        <dbReference type="Proteomes" id="UP000798951"/>
    </source>
</evidence>
<reference evidence="2 3" key="1">
    <citation type="submission" date="2019-07" db="EMBL/GenBank/DDBJ databases">
        <title>Genomic Encyclopedia of Type Strains, Phase IV (KMG-IV): sequencing the most valuable type-strain genomes for metagenomic binning, comparative biology and taxonomic classification.</title>
        <authorList>
            <person name="Goeker M."/>
        </authorList>
    </citation>
    <scope>NUCLEOTIDE SEQUENCE [LARGE SCALE GENOMIC DNA]</scope>
    <source>
        <strain evidence="2 3">DSM 44831</strain>
    </source>
</reference>
<accession>A0ABQ6YK59</accession>
<proteinExistence type="predicted"/>
<feature type="region of interest" description="Disordered" evidence="1">
    <location>
        <begin position="106"/>
        <end position="180"/>
    </location>
</feature>
<evidence type="ECO:0000313" key="2">
    <source>
        <dbReference type="EMBL" id="KAF0846180.1"/>
    </source>
</evidence>
<dbReference type="Proteomes" id="UP000798951">
    <property type="component" value="Unassembled WGS sequence"/>
</dbReference>
<keyword evidence="3" id="KW-1185">Reference proteome</keyword>
<organism evidence="2 3">
    <name type="scientific">Nocardia caishijiensis</name>
    <dbReference type="NCBI Taxonomy" id="184756"/>
    <lineage>
        <taxon>Bacteria</taxon>
        <taxon>Bacillati</taxon>
        <taxon>Actinomycetota</taxon>
        <taxon>Actinomycetes</taxon>
        <taxon>Mycobacteriales</taxon>
        <taxon>Nocardiaceae</taxon>
        <taxon>Nocardia</taxon>
    </lineage>
</organism>
<dbReference type="RefSeq" id="WP_067984767.1">
    <property type="nucleotide sequence ID" value="NZ_VMSD01000005.1"/>
</dbReference>
<feature type="compositionally biased region" description="Pro residues" evidence="1">
    <location>
        <begin position="150"/>
        <end position="174"/>
    </location>
</feature>
<protein>
    <submittedName>
        <fullName evidence="2">Uncharacterized protein</fullName>
    </submittedName>
</protein>
<comment type="caution">
    <text evidence="2">The sequence shown here is derived from an EMBL/GenBank/DDBJ whole genome shotgun (WGS) entry which is preliminary data.</text>
</comment>
<feature type="compositionally biased region" description="Low complexity" evidence="1">
    <location>
        <begin position="113"/>
        <end position="149"/>
    </location>
</feature>
<sequence>MAVNGRAGTLEEQLTNIQTWVAATLAPVTGGDLDPVDVDHAWWERIPTDLAVLFNHVDQFPHNLLPSHHLLTLSAAHRIWTLWLDIVTDQRARFPELAATYDPATLSAAPAGSPANCSSRSSSPSPTSTAQPSSSTPAPAPTPAASANSAPPPRPTAPFFPPSPHSSPPSPPVSNPARCS</sequence>
<evidence type="ECO:0000256" key="1">
    <source>
        <dbReference type="SAM" id="MobiDB-lite"/>
    </source>
</evidence>
<dbReference type="EMBL" id="VMSD01000005">
    <property type="protein sequence ID" value="KAF0846180.1"/>
    <property type="molecule type" value="Genomic_DNA"/>
</dbReference>
<name>A0ABQ6YK59_9NOCA</name>
<gene>
    <name evidence="2" type="ORF">FNL39_10591</name>
</gene>